<dbReference type="Gene3D" id="3.40.30.10">
    <property type="entry name" value="Glutaredoxin"/>
    <property type="match status" value="1"/>
</dbReference>
<accession>A0ABD5MGH4</accession>
<comment type="caution">
    <text evidence="1">The sequence shown here is derived from an EMBL/GenBank/DDBJ whole genome shotgun (WGS) entry which is preliminary data.</text>
</comment>
<sequence>MRDRTAEVRERGVSDHVLVCTHKRESEYAACAEAHGPAVYEAVAEWFRDRDVFWSRVQVARTSCLGLCSAEGTAVAIHPRGRFYSDVRPADVTDLLASEFGPDATRLGLAGADESDCSHCFPPNVTSDGGARR</sequence>
<name>A0ABD5MGH4_9EURY</name>
<reference evidence="1 2" key="1">
    <citation type="submission" date="2024-08" db="EMBL/GenBank/DDBJ databases">
        <title>Halobellus sp. MBLA0158 whole genome sequence.</title>
        <authorList>
            <person name="Hwang C.Y."/>
            <person name="Cho E.-S."/>
            <person name="Seo M.-J."/>
        </authorList>
    </citation>
    <scope>NUCLEOTIDE SEQUENCE [LARGE SCALE GENOMIC DNA]</scope>
    <source>
        <strain evidence="1 2">MBLA0158</strain>
    </source>
</reference>
<keyword evidence="2" id="KW-1185">Reference proteome</keyword>
<dbReference type="CDD" id="cd02980">
    <property type="entry name" value="TRX_Fd_family"/>
    <property type="match status" value="1"/>
</dbReference>
<protein>
    <submittedName>
        <fullName evidence="1">Ferredoxin</fullName>
    </submittedName>
</protein>
<dbReference type="EMBL" id="JBGNYA010000001">
    <property type="protein sequence ID" value="MFA1611603.1"/>
    <property type="molecule type" value="Genomic_DNA"/>
</dbReference>
<evidence type="ECO:0000313" key="2">
    <source>
        <dbReference type="Proteomes" id="UP001570511"/>
    </source>
</evidence>
<organism evidence="1 2">
    <name type="scientific">Halobellus rubicundus</name>
    <dbReference type="NCBI Taxonomy" id="2996466"/>
    <lineage>
        <taxon>Archaea</taxon>
        <taxon>Methanobacteriati</taxon>
        <taxon>Methanobacteriota</taxon>
        <taxon>Stenosarchaea group</taxon>
        <taxon>Halobacteria</taxon>
        <taxon>Halobacteriales</taxon>
        <taxon>Haloferacaceae</taxon>
        <taxon>Halobellus</taxon>
    </lineage>
</organism>
<dbReference type="AlphaFoldDB" id="A0ABD5MGH4"/>
<gene>
    <name evidence="1" type="ORF">OS889_11385</name>
</gene>
<evidence type="ECO:0000313" key="1">
    <source>
        <dbReference type="EMBL" id="MFA1611603.1"/>
    </source>
</evidence>
<dbReference type="InterPro" id="IPR036249">
    <property type="entry name" value="Thioredoxin-like_sf"/>
</dbReference>
<dbReference type="Proteomes" id="UP001570511">
    <property type="component" value="Unassembled WGS sequence"/>
</dbReference>
<dbReference type="SUPFAM" id="SSF52833">
    <property type="entry name" value="Thioredoxin-like"/>
    <property type="match status" value="1"/>
</dbReference>
<dbReference type="RefSeq" id="WP_372389927.1">
    <property type="nucleotide sequence ID" value="NZ_JBGNYA010000001.1"/>
</dbReference>
<proteinExistence type="predicted"/>